<feature type="compositionally biased region" description="Polar residues" evidence="1">
    <location>
        <begin position="1"/>
        <end position="11"/>
    </location>
</feature>
<dbReference type="AlphaFoldDB" id="A0A0A1T8T5"/>
<evidence type="ECO:0000313" key="2">
    <source>
        <dbReference type="EMBL" id="CEJ82667.1"/>
    </source>
</evidence>
<feature type="region of interest" description="Disordered" evidence="1">
    <location>
        <begin position="1"/>
        <end position="36"/>
    </location>
</feature>
<dbReference type="EMBL" id="CDHN01000001">
    <property type="protein sequence ID" value="CEJ82667.1"/>
    <property type="molecule type" value="Genomic_DNA"/>
</dbReference>
<evidence type="ECO:0000256" key="1">
    <source>
        <dbReference type="SAM" id="MobiDB-lite"/>
    </source>
</evidence>
<evidence type="ECO:0000313" key="3">
    <source>
        <dbReference type="Proteomes" id="UP000039046"/>
    </source>
</evidence>
<sequence>MAALQSPDTKASSSRKRQSSQSVDHHSAPKQQKNAHRCFPPAIFWDQLSEIPLTKNALRELERRAALERSDDLVQDQNTTESVTRNDNDRVKQPSSVKLELSSSELNEIQRSTKHGGPNLSALRDHRALLEVDKNLSTRRYGSTEGYSTTPEQSDCTETSETMGQYDSAFEKHLIDHHILPDEYEYADGQFPPEPEGEIADRNCVAGGIPFTNFDDLTDGTLAAGNPSFFYGARREQLDQNVRNQLDVLISPST</sequence>
<dbReference type="Proteomes" id="UP000039046">
    <property type="component" value="Unassembled WGS sequence"/>
</dbReference>
<organism evidence="2 3">
    <name type="scientific">[Torrubiella] hemipterigena</name>
    <dbReference type="NCBI Taxonomy" id="1531966"/>
    <lineage>
        <taxon>Eukaryota</taxon>
        <taxon>Fungi</taxon>
        <taxon>Dikarya</taxon>
        <taxon>Ascomycota</taxon>
        <taxon>Pezizomycotina</taxon>
        <taxon>Sordariomycetes</taxon>
        <taxon>Hypocreomycetidae</taxon>
        <taxon>Hypocreales</taxon>
        <taxon>Clavicipitaceae</taxon>
        <taxon>Clavicipitaceae incertae sedis</taxon>
        <taxon>'Torrubiella' clade</taxon>
    </lineage>
</organism>
<feature type="compositionally biased region" description="Low complexity" evidence="1">
    <location>
        <begin position="95"/>
        <end position="105"/>
    </location>
</feature>
<accession>A0A0A1T8T5</accession>
<dbReference type="HOGENOM" id="CLU_1094934_0_0_1"/>
<dbReference type="OrthoDB" id="5336565at2759"/>
<protein>
    <submittedName>
        <fullName evidence="2">Uncharacterized protein</fullName>
    </submittedName>
</protein>
<keyword evidence="3" id="KW-1185">Reference proteome</keyword>
<gene>
    <name evidence="2" type="ORF">VHEMI02716</name>
</gene>
<name>A0A0A1T8T5_9HYPO</name>
<dbReference type="STRING" id="1531966.A0A0A1T8T5"/>
<feature type="region of interest" description="Disordered" evidence="1">
    <location>
        <begin position="140"/>
        <end position="159"/>
    </location>
</feature>
<reference evidence="2 3" key="1">
    <citation type="journal article" date="2015" name="Genome Announc.">
        <title>Draft Genome Sequence and Gene Annotation of the Entomopathogenic Fungus Verticillium hemipterigenum.</title>
        <authorList>
            <person name="Horn F."/>
            <person name="Habel A."/>
            <person name="Scharf D.H."/>
            <person name="Dworschak J."/>
            <person name="Brakhage A.A."/>
            <person name="Guthke R."/>
            <person name="Hertweck C."/>
            <person name="Linde J."/>
        </authorList>
    </citation>
    <scope>NUCLEOTIDE SEQUENCE [LARGE SCALE GENOMIC DNA]</scope>
</reference>
<proteinExistence type="predicted"/>
<feature type="region of interest" description="Disordered" evidence="1">
    <location>
        <begin position="71"/>
        <end position="105"/>
    </location>
</feature>